<dbReference type="OrthoDB" id="10264870at2759"/>
<name>A0A2D3UN07_9PEZI</name>
<feature type="region of interest" description="Disordered" evidence="5">
    <location>
        <begin position="211"/>
        <end position="235"/>
    </location>
</feature>
<dbReference type="GO" id="GO:0000124">
    <property type="term" value="C:SAGA complex"/>
    <property type="evidence" value="ECO:0007669"/>
    <property type="project" value="TreeGrafter"/>
</dbReference>
<evidence type="ECO:0000256" key="3">
    <source>
        <dbReference type="ARBA" id="ARBA00023163"/>
    </source>
</evidence>
<evidence type="ECO:0000256" key="1">
    <source>
        <dbReference type="ARBA" id="ARBA00004123"/>
    </source>
</evidence>
<dbReference type="RefSeq" id="XP_023621395.1">
    <property type="nucleotide sequence ID" value="XM_023765627.1"/>
</dbReference>
<sequence length="465" mass="50593">MNPADLTISPYQSKVAPAASSSGQKNGASGGKVQVERVNVEPMYKQLQKVLGKDWEAYRTALKDFVLGNLSQNELSYFLQPMFVAAAAAAAASSSTSSSSSSAAVESFRTPAAVTNLHNCFFISVFSNCQRDPPPTEVAPWVVATDKPTATAKSAGAGSGANDKAEERLRHEVMHVHARDRKRIKLSKEPAYPVNDGLRDMQEYRNELGIHQRQQAQQVEPQSATGTGPSGLAKTNWDVEIRRRYAQPLASELLEFPSLHEIQSRIEPICYEEGLTNGVQQGAMQACAELVEQATEVCVKEMIGALLNQVRSNAVGGRGGIQTTKFQRQLRKEEEDVEVGIVQRTAGGLLPVEVEAQLKQKPVSMQDLSLAAGLSNTYLRRDRFLQERVHLHRYPQQSYNNVNGHGSGNPFGLVNGAAADHDQVSEDDDAMVIDDNEYGALKGTDETDYQGAMSALDECLQSSVG</sequence>
<dbReference type="InterPro" id="IPR024738">
    <property type="entry name" value="Hfi1/Tada1"/>
</dbReference>
<organism evidence="6 7">
    <name type="scientific">Ramularia collo-cygni</name>
    <dbReference type="NCBI Taxonomy" id="112498"/>
    <lineage>
        <taxon>Eukaryota</taxon>
        <taxon>Fungi</taxon>
        <taxon>Dikarya</taxon>
        <taxon>Ascomycota</taxon>
        <taxon>Pezizomycotina</taxon>
        <taxon>Dothideomycetes</taxon>
        <taxon>Dothideomycetidae</taxon>
        <taxon>Mycosphaerellales</taxon>
        <taxon>Mycosphaerellaceae</taxon>
        <taxon>Ramularia</taxon>
    </lineage>
</organism>
<keyword evidence="2" id="KW-0805">Transcription regulation</keyword>
<evidence type="ECO:0000256" key="5">
    <source>
        <dbReference type="SAM" id="MobiDB-lite"/>
    </source>
</evidence>
<evidence type="ECO:0008006" key="8">
    <source>
        <dbReference type="Google" id="ProtNLM"/>
    </source>
</evidence>
<dbReference type="Pfam" id="PF12767">
    <property type="entry name" value="SAGA-Tad1"/>
    <property type="match status" value="1"/>
</dbReference>
<evidence type="ECO:0000313" key="6">
    <source>
        <dbReference type="EMBL" id="CZT14498.1"/>
    </source>
</evidence>
<evidence type="ECO:0000256" key="4">
    <source>
        <dbReference type="ARBA" id="ARBA00023242"/>
    </source>
</evidence>
<dbReference type="GeneID" id="35595861"/>
<proteinExistence type="predicted"/>
<dbReference type="AlphaFoldDB" id="A0A2D3UN07"/>
<reference evidence="6 7" key="1">
    <citation type="submission" date="2016-03" db="EMBL/GenBank/DDBJ databases">
        <authorList>
            <person name="Ploux O."/>
        </authorList>
    </citation>
    <scope>NUCLEOTIDE SEQUENCE [LARGE SCALE GENOMIC DNA]</scope>
    <source>
        <strain evidence="6 7">URUG2</strain>
    </source>
</reference>
<feature type="region of interest" description="Disordered" evidence="5">
    <location>
        <begin position="1"/>
        <end position="32"/>
    </location>
</feature>
<dbReference type="GO" id="GO:0006357">
    <property type="term" value="P:regulation of transcription by RNA polymerase II"/>
    <property type="evidence" value="ECO:0007669"/>
    <property type="project" value="TreeGrafter"/>
</dbReference>
<dbReference type="GO" id="GO:0005634">
    <property type="term" value="C:nucleus"/>
    <property type="evidence" value="ECO:0007669"/>
    <property type="project" value="UniProtKB-SubCell"/>
</dbReference>
<accession>A0A2D3UN07</accession>
<dbReference type="Proteomes" id="UP000225277">
    <property type="component" value="Unassembled WGS sequence"/>
</dbReference>
<keyword evidence="3" id="KW-0804">Transcription</keyword>
<dbReference type="STRING" id="112498.A0A2D3UN07"/>
<keyword evidence="7" id="KW-1185">Reference proteome</keyword>
<gene>
    <name evidence="6" type="ORF">RCC_00476</name>
</gene>
<protein>
    <recommendedName>
        <fullName evidence="8">Transcriptional coactivator HFI1/ADA1</fullName>
    </recommendedName>
</protein>
<dbReference type="PANTHER" id="PTHR21277">
    <property type="entry name" value="TRANSCRIPTIONAL ADAPTER 1"/>
    <property type="match status" value="1"/>
</dbReference>
<comment type="subcellular location">
    <subcellularLocation>
        <location evidence="1">Nucleus</location>
    </subcellularLocation>
</comment>
<evidence type="ECO:0000256" key="2">
    <source>
        <dbReference type="ARBA" id="ARBA00023015"/>
    </source>
</evidence>
<keyword evidence="4" id="KW-0539">Nucleus</keyword>
<dbReference type="PANTHER" id="PTHR21277:SF5">
    <property type="entry name" value="TRANSCRIPTIONAL ADAPTER 1"/>
    <property type="match status" value="1"/>
</dbReference>
<feature type="compositionally biased region" description="Polar residues" evidence="5">
    <location>
        <begin position="212"/>
        <end position="227"/>
    </location>
</feature>
<dbReference type="GO" id="GO:0003713">
    <property type="term" value="F:transcription coactivator activity"/>
    <property type="evidence" value="ECO:0007669"/>
    <property type="project" value="TreeGrafter"/>
</dbReference>
<dbReference type="EMBL" id="FJUY01000001">
    <property type="protein sequence ID" value="CZT14498.1"/>
    <property type="molecule type" value="Genomic_DNA"/>
</dbReference>
<evidence type="ECO:0000313" key="7">
    <source>
        <dbReference type="Proteomes" id="UP000225277"/>
    </source>
</evidence>